<dbReference type="PANTHER" id="PTHR35807:SF1">
    <property type="entry name" value="TRANSCRIPTIONAL REGULATOR REDD"/>
    <property type="match status" value="1"/>
</dbReference>
<dbReference type="Gene3D" id="1.25.40.10">
    <property type="entry name" value="Tetratricopeptide repeat domain"/>
    <property type="match status" value="2"/>
</dbReference>
<dbReference type="InterPro" id="IPR001387">
    <property type="entry name" value="Cro/C1-type_HTH"/>
</dbReference>
<evidence type="ECO:0000313" key="8">
    <source>
        <dbReference type="EMBL" id="ALG12070.1"/>
    </source>
</evidence>
<feature type="domain" description="OmpR/PhoB-type" evidence="7">
    <location>
        <begin position="62"/>
        <end position="159"/>
    </location>
</feature>
<dbReference type="GO" id="GO:0003677">
    <property type="term" value="F:DNA binding"/>
    <property type="evidence" value="ECO:0007669"/>
    <property type="project" value="UniProtKB-UniRule"/>
</dbReference>
<dbReference type="Pfam" id="PF13374">
    <property type="entry name" value="TPR_10"/>
    <property type="match status" value="2"/>
</dbReference>
<keyword evidence="4" id="KW-0804">Transcription</keyword>
<dbReference type="InterPro" id="IPR051677">
    <property type="entry name" value="AfsR-DnrI-RedD_regulator"/>
</dbReference>
<dbReference type="OrthoDB" id="3208838at2"/>
<proteinExistence type="inferred from homology"/>
<dbReference type="SUPFAM" id="SSF46894">
    <property type="entry name" value="C-terminal effector domain of the bipartite response regulators"/>
    <property type="match status" value="1"/>
</dbReference>
<dbReference type="SMART" id="SM01043">
    <property type="entry name" value="BTAD"/>
    <property type="match status" value="1"/>
</dbReference>
<dbReference type="GO" id="GO:0006355">
    <property type="term" value="P:regulation of DNA-templated transcription"/>
    <property type="evidence" value="ECO:0007669"/>
    <property type="project" value="InterPro"/>
</dbReference>
<organism evidence="8 9">
    <name type="scientific">Kibdelosporangium phytohabitans</name>
    <dbReference type="NCBI Taxonomy" id="860235"/>
    <lineage>
        <taxon>Bacteria</taxon>
        <taxon>Bacillati</taxon>
        <taxon>Actinomycetota</taxon>
        <taxon>Actinomycetes</taxon>
        <taxon>Pseudonocardiales</taxon>
        <taxon>Pseudonocardiaceae</taxon>
        <taxon>Kibdelosporangium</taxon>
    </lineage>
</organism>
<evidence type="ECO:0000259" key="6">
    <source>
        <dbReference type="PROSITE" id="PS50943"/>
    </source>
</evidence>
<dbReference type="PANTHER" id="PTHR35807">
    <property type="entry name" value="TRANSCRIPTIONAL REGULATOR REDD-RELATED"/>
    <property type="match status" value="1"/>
</dbReference>
<dbReference type="GO" id="GO:0000160">
    <property type="term" value="P:phosphorelay signal transduction system"/>
    <property type="evidence" value="ECO:0007669"/>
    <property type="project" value="InterPro"/>
</dbReference>
<protein>
    <submittedName>
        <fullName evidence="8">Uncharacterized protein</fullName>
    </submittedName>
</protein>
<evidence type="ECO:0000256" key="1">
    <source>
        <dbReference type="ARBA" id="ARBA00005820"/>
    </source>
</evidence>
<dbReference type="Pfam" id="PF13560">
    <property type="entry name" value="HTH_31"/>
    <property type="match status" value="1"/>
</dbReference>
<dbReference type="InterPro" id="IPR011990">
    <property type="entry name" value="TPR-like_helical_dom_sf"/>
</dbReference>
<dbReference type="Gene3D" id="1.10.10.10">
    <property type="entry name" value="Winged helix-like DNA-binding domain superfamily/Winged helix DNA-binding domain"/>
    <property type="match status" value="1"/>
</dbReference>
<evidence type="ECO:0000256" key="2">
    <source>
        <dbReference type="ARBA" id="ARBA00023015"/>
    </source>
</evidence>
<keyword evidence="9" id="KW-1185">Reference proteome</keyword>
<gene>
    <name evidence="8" type="ORF">AOZ06_39035</name>
</gene>
<dbReference type="Proteomes" id="UP000063699">
    <property type="component" value="Chromosome"/>
</dbReference>
<name>A0A0N9IC11_9PSEU</name>
<comment type="similarity">
    <text evidence="1">Belongs to the AfsR/DnrI/RedD regulatory family.</text>
</comment>
<dbReference type="Pfam" id="PF03704">
    <property type="entry name" value="BTAD"/>
    <property type="match status" value="1"/>
</dbReference>
<dbReference type="KEGG" id="kphy:AOZ06_39035"/>
<evidence type="ECO:0000256" key="5">
    <source>
        <dbReference type="PROSITE-ProRule" id="PRU01091"/>
    </source>
</evidence>
<dbReference type="CDD" id="cd00093">
    <property type="entry name" value="HTH_XRE"/>
    <property type="match status" value="1"/>
</dbReference>
<feature type="DNA-binding region" description="OmpR/PhoB-type" evidence="5">
    <location>
        <begin position="62"/>
        <end position="159"/>
    </location>
</feature>
<dbReference type="InterPro" id="IPR001867">
    <property type="entry name" value="OmpR/PhoB-type_DNA-bd"/>
</dbReference>
<evidence type="ECO:0000256" key="3">
    <source>
        <dbReference type="ARBA" id="ARBA00023125"/>
    </source>
</evidence>
<dbReference type="SMART" id="SM00530">
    <property type="entry name" value="HTH_XRE"/>
    <property type="match status" value="1"/>
</dbReference>
<dbReference type="Pfam" id="PF00486">
    <property type="entry name" value="Trans_reg_C"/>
    <property type="match status" value="1"/>
</dbReference>
<reference evidence="8 9" key="1">
    <citation type="submission" date="2015-07" db="EMBL/GenBank/DDBJ databases">
        <title>Genome sequencing of Kibdelosporangium phytohabitans.</title>
        <authorList>
            <person name="Qin S."/>
            <person name="Xing K."/>
        </authorList>
    </citation>
    <scope>NUCLEOTIDE SEQUENCE [LARGE SCALE GENOMIC DNA]</scope>
    <source>
        <strain evidence="8 9">KLBMP1111</strain>
    </source>
</reference>
<dbReference type="InterPro" id="IPR016032">
    <property type="entry name" value="Sig_transdc_resp-reg_C-effctor"/>
</dbReference>
<dbReference type="SUPFAM" id="SSF47413">
    <property type="entry name" value="lambda repressor-like DNA-binding domains"/>
    <property type="match status" value="1"/>
</dbReference>
<accession>A0A0N9IC11</accession>
<sequence length="487" mass="52383">MTSGPNRLGELLRAHRARAGLTPEQLAEQAGVSVRAIWYLEKGDAARASAESARRLAEFVGYVPGEAGTLRIGVLGRLTLTAGRGPVDVGPLTQRALLGLLALRPNNVVTLEEMMSALWDEQPPVSPRATLYTYLARLRRALHPALPIKRVPRGYQLQIEDDGSLDSLRFDRLATRAGAVSASDPLAAKQLYAEALDCWRGEALADMPEHVRQHPAALALAQRRLAAALNYADLAMSLGTYEHAVLQLRRVADEDPLHGGLHEGLNARLMLALAGAGQPAVALGLFGDVRERLFDELGIPPGRELHEAHARIVQQETREAAADTLVPREVSMAGVVRDVKNELGGDHPASLAAVSYLAIVRRAGGHPGNALDLDQEVLDRYRTLLGDYHPRTLVARLAVAVDLAAVGRFADALAMDEATLHDARQVLGEDHPDTLLAAIHVAAGYAATDRAADATALGLDTLDRCRRVLGDEHPSTRLCAENLAVIR</sequence>
<dbReference type="PROSITE" id="PS51755">
    <property type="entry name" value="OMPR_PHOB"/>
    <property type="match status" value="1"/>
</dbReference>
<evidence type="ECO:0000313" key="9">
    <source>
        <dbReference type="Proteomes" id="UP000063699"/>
    </source>
</evidence>
<dbReference type="SMART" id="SM00862">
    <property type="entry name" value="Trans_reg_C"/>
    <property type="match status" value="1"/>
</dbReference>
<evidence type="ECO:0000256" key="4">
    <source>
        <dbReference type="ARBA" id="ARBA00023163"/>
    </source>
</evidence>
<evidence type="ECO:0000259" key="7">
    <source>
        <dbReference type="PROSITE" id="PS51755"/>
    </source>
</evidence>
<feature type="domain" description="HTH cro/C1-type" evidence="6">
    <location>
        <begin position="12"/>
        <end position="59"/>
    </location>
</feature>
<dbReference type="EMBL" id="CP012752">
    <property type="protein sequence ID" value="ALG12070.1"/>
    <property type="molecule type" value="Genomic_DNA"/>
</dbReference>
<dbReference type="Gene3D" id="1.10.260.40">
    <property type="entry name" value="lambda repressor-like DNA-binding domains"/>
    <property type="match status" value="1"/>
</dbReference>
<dbReference type="InterPro" id="IPR005158">
    <property type="entry name" value="BTAD"/>
</dbReference>
<dbReference type="InterPro" id="IPR036388">
    <property type="entry name" value="WH-like_DNA-bd_sf"/>
</dbReference>
<dbReference type="PROSITE" id="PS50943">
    <property type="entry name" value="HTH_CROC1"/>
    <property type="match status" value="1"/>
</dbReference>
<dbReference type="AlphaFoldDB" id="A0A0N9IC11"/>
<keyword evidence="3 5" id="KW-0238">DNA-binding</keyword>
<dbReference type="SUPFAM" id="SSF48452">
    <property type="entry name" value="TPR-like"/>
    <property type="match status" value="2"/>
</dbReference>
<dbReference type="InterPro" id="IPR010982">
    <property type="entry name" value="Lambda_DNA-bd_dom_sf"/>
</dbReference>
<dbReference type="STRING" id="860235.AOZ06_39035"/>
<dbReference type="RefSeq" id="WP_054293966.1">
    <property type="nucleotide sequence ID" value="NZ_CP012752.1"/>
</dbReference>
<keyword evidence="2" id="KW-0805">Transcription regulation</keyword>